<dbReference type="InterPro" id="IPR011989">
    <property type="entry name" value="ARM-like"/>
</dbReference>
<dbReference type="AlphaFoldDB" id="A0A812TSU5"/>
<evidence type="ECO:0000313" key="2">
    <source>
        <dbReference type="Proteomes" id="UP000604046"/>
    </source>
</evidence>
<gene>
    <name evidence="1" type="ORF">SNAT2548_LOCUS30062</name>
</gene>
<proteinExistence type="predicted"/>
<accession>A0A812TSU5</accession>
<name>A0A812TSU5_9DINO</name>
<dbReference type="InterPro" id="IPR016024">
    <property type="entry name" value="ARM-type_fold"/>
</dbReference>
<protein>
    <recommendedName>
        <fullName evidence="3">HEAT repeat domain-containing protein</fullName>
    </recommendedName>
</protein>
<dbReference type="EMBL" id="CAJNDS010002590">
    <property type="protein sequence ID" value="CAE7536441.1"/>
    <property type="molecule type" value="Genomic_DNA"/>
</dbReference>
<comment type="caution">
    <text evidence="1">The sequence shown here is derived from an EMBL/GenBank/DDBJ whole genome shotgun (WGS) entry which is preliminary data.</text>
</comment>
<dbReference type="Gene3D" id="1.25.10.10">
    <property type="entry name" value="Leucine-rich Repeat Variant"/>
    <property type="match status" value="1"/>
</dbReference>
<sequence length="622" mass="67828">MAPLSVYCSETLGSEGQGGALHLALLADLEPAFQAIDSGGREARLEAVLALGALGEKCPERSIPALCQCWGGWHTAEAAFQSLKRICSPGPEVLSMFLTASPHFYAHEFGVKAALYLGSDSPQVFASIVTGVEQNSSFCLDAFKELLPAADLPQTIQLLLGGSLFKDRSGSSVDCLGQALALVNERDHAGLMEGLLAYLDPTQPAWVLARASAWAAELAQGEEETLVQALLAALGHVSGDDLLKVAQSLVRVSEGSRLQALEALCAELKKDATSCRFREVILEETRQLAVPDEVQVLKPLLSFIEKAEPILKTADSNWAPVTGTMKLLDQLDQTSRSFFQKAIRHLTRILARLCLAAPTWWERPKAPERLVRLARDHGGAEHETLVQLCEGFKCQNDLLRHQCRRTFAVIPKKAPELANLLLLGLIKSEEFSWTKEAAMRALDLSAKGLEGLEPDQKEDIKASLLQAAEEPFLRCLALSLLMPFAKDEGVRNAALKYSEESDVYVQREALRVLAEDVVPFDCLVRSLQSQERDNVLLGLEALARSELSSEYSEYRQQELSALLAPLLTHRSEEVALSAAQALGRMTGEGKSSAAAALRPRGIWPETRPAVLQARREALQSLA</sequence>
<dbReference type="SUPFAM" id="SSF48371">
    <property type="entry name" value="ARM repeat"/>
    <property type="match status" value="1"/>
</dbReference>
<evidence type="ECO:0008006" key="3">
    <source>
        <dbReference type="Google" id="ProtNLM"/>
    </source>
</evidence>
<evidence type="ECO:0000313" key="1">
    <source>
        <dbReference type="EMBL" id="CAE7536441.1"/>
    </source>
</evidence>
<dbReference type="Proteomes" id="UP000604046">
    <property type="component" value="Unassembled WGS sequence"/>
</dbReference>
<dbReference type="OrthoDB" id="437478at2759"/>
<keyword evidence="2" id="KW-1185">Reference proteome</keyword>
<reference evidence="1" key="1">
    <citation type="submission" date="2021-02" db="EMBL/GenBank/DDBJ databases">
        <authorList>
            <person name="Dougan E. K."/>
            <person name="Rhodes N."/>
            <person name="Thang M."/>
            <person name="Chan C."/>
        </authorList>
    </citation>
    <scope>NUCLEOTIDE SEQUENCE</scope>
</reference>
<organism evidence="1 2">
    <name type="scientific">Symbiodinium natans</name>
    <dbReference type="NCBI Taxonomy" id="878477"/>
    <lineage>
        <taxon>Eukaryota</taxon>
        <taxon>Sar</taxon>
        <taxon>Alveolata</taxon>
        <taxon>Dinophyceae</taxon>
        <taxon>Suessiales</taxon>
        <taxon>Symbiodiniaceae</taxon>
        <taxon>Symbiodinium</taxon>
    </lineage>
</organism>